<keyword evidence="1 3" id="KW-0732">Signal</keyword>
<evidence type="ECO:0000256" key="1">
    <source>
        <dbReference type="ARBA" id="ARBA00022729"/>
    </source>
</evidence>
<evidence type="ECO:0008006" key="6">
    <source>
        <dbReference type="Google" id="ProtNLM"/>
    </source>
</evidence>
<reference evidence="4 5" key="1">
    <citation type="journal article" date="2016" name="Nat. Commun.">
        <title>Extremotolerant tardigrade genome and improved radiotolerance of human cultured cells by tardigrade-unique protein.</title>
        <authorList>
            <person name="Hashimoto T."/>
            <person name="Horikawa D.D."/>
            <person name="Saito Y."/>
            <person name="Kuwahara H."/>
            <person name="Kozuka-Hata H."/>
            <person name="Shin-I T."/>
            <person name="Minakuchi Y."/>
            <person name="Ohishi K."/>
            <person name="Motoyama A."/>
            <person name="Aizu T."/>
            <person name="Enomoto A."/>
            <person name="Kondo K."/>
            <person name="Tanaka S."/>
            <person name="Hara Y."/>
            <person name="Koshikawa S."/>
            <person name="Sagara H."/>
            <person name="Miura T."/>
            <person name="Yokobori S."/>
            <person name="Miyagawa K."/>
            <person name="Suzuki Y."/>
            <person name="Kubo T."/>
            <person name="Oyama M."/>
            <person name="Kohara Y."/>
            <person name="Fujiyama A."/>
            <person name="Arakawa K."/>
            <person name="Katayama T."/>
            <person name="Toyoda A."/>
            <person name="Kunieda T."/>
        </authorList>
    </citation>
    <scope>NUCLEOTIDE SEQUENCE [LARGE SCALE GENOMIC DNA]</scope>
    <source>
        <strain evidence="4 5">YOKOZUNA-1</strain>
    </source>
</reference>
<sequence length="128" mass="13887">MRALSLVLCLLCTAACISYGDGLMCYECLGGNPGCAQGESNKDSMTKRPCSPYGEQVCYKFITKGLQGPITERGCAPRLNPNEPFTCTSDRCVCSQDLCNGAKKLDFALPVALSIGFFLIRWLLDLQS</sequence>
<dbReference type="InterPro" id="IPR031424">
    <property type="entry name" value="QVR-like"/>
</dbReference>
<gene>
    <name evidence="4" type="primary">RvY_17913-1</name>
    <name evidence="4" type="synonym">RvY_17913.1</name>
    <name evidence="4" type="ORF">RvY_17913</name>
</gene>
<dbReference type="InterPro" id="IPR050975">
    <property type="entry name" value="Sleep_regulator"/>
</dbReference>
<accession>A0A1D1W3X2</accession>
<dbReference type="EMBL" id="BDGG01000017">
    <property type="protein sequence ID" value="GAV08182.1"/>
    <property type="molecule type" value="Genomic_DNA"/>
</dbReference>
<dbReference type="AlphaFoldDB" id="A0A1D1W3X2"/>
<dbReference type="InterPro" id="IPR045860">
    <property type="entry name" value="Snake_toxin-like_sf"/>
</dbReference>
<proteinExistence type="predicted"/>
<keyword evidence="5" id="KW-1185">Reference proteome</keyword>
<feature type="signal peptide" evidence="3">
    <location>
        <begin position="1"/>
        <end position="22"/>
    </location>
</feature>
<dbReference type="Pfam" id="PF17064">
    <property type="entry name" value="QVR"/>
    <property type="match status" value="1"/>
</dbReference>
<name>A0A1D1W3X2_RAMVA</name>
<keyword evidence="2" id="KW-0325">Glycoprotein</keyword>
<dbReference type="PANTHER" id="PTHR33562:SF29">
    <property type="entry name" value="PROTEIN SLEEPLESS"/>
    <property type="match status" value="1"/>
</dbReference>
<evidence type="ECO:0000256" key="2">
    <source>
        <dbReference type="ARBA" id="ARBA00023180"/>
    </source>
</evidence>
<feature type="chain" id="PRO_5008899196" description="Protein quiver" evidence="3">
    <location>
        <begin position="23"/>
        <end position="128"/>
    </location>
</feature>
<dbReference type="PANTHER" id="PTHR33562">
    <property type="entry name" value="ATILLA, ISOFORM B-RELATED-RELATED"/>
    <property type="match status" value="1"/>
</dbReference>
<dbReference type="Proteomes" id="UP000186922">
    <property type="component" value="Unassembled WGS sequence"/>
</dbReference>
<evidence type="ECO:0000256" key="3">
    <source>
        <dbReference type="SAM" id="SignalP"/>
    </source>
</evidence>
<comment type="caution">
    <text evidence="4">The sequence shown here is derived from an EMBL/GenBank/DDBJ whole genome shotgun (WGS) entry which is preliminary data.</text>
</comment>
<organism evidence="4 5">
    <name type="scientific">Ramazzottius varieornatus</name>
    <name type="common">Water bear</name>
    <name type="synonym">Tardigrade</name>
    <dbReference type="NCBI Taxonomy" id="947166"/>
    <lineage>
        <taxon>Eukaryota</taxon>
        <taxon>Metazoa</taxon>
        <taxon>Ecdysozoa</taxon>
        <taxon>Tardigrada</taxon>
        <taxon>Eutardigrada</taxon>
        <taxon>Parachela</taxon>
        <taxon>Hypsibioidea</taxon>
        <taxon>Ramazzottiidae</taxon>
        <taxon>Ramazzottius</taxon>
    </lineage>
</organism>
<protein>
    <recommendedName>
        <fullName evidence="6">Protein quiver</fullName>
    </recommendedName>
</protein>
<evidence type="ECO:0000313" key="5">
    <source>
        <dbReference type="Proteomes" id="UP000186922"/>
    </source>
</evidence>
<dbReference type="SUPFAM" id="SSF57302">
    <property type="entry name" value="Snake toxin-like"/>
    <property type="match status" value="1"/>
</dbReference>
<evidence type="ECO:0000313" key="4">
    <source>
        <dbReference type="EMBL" id="GAV08182.1"/>
    </source>
</evidence>